<sequence>MMKYLLSLILFLSTQLFANQKPNIILINVDDMGWTDIAAFGSEFTKILFIWTI</sequence>
<proteinExistence type="predicted"/>
<organism evidence="2 3">
    <name type="scientific">Lentisphaera profundi</name>
    <dbReference type="NCBI Taxonomy" id="1658616"/>
    <lineage>
        <taxon>Bacteria</taxon>
        <taxon>Pseudomonadati</taxon>
        <taxon>Lentisphaerota</taxon>
        <taxon>Lentisphaeria</taxon>
        <taxon>Lentisphaerales</taxon>
        <taxon>Lentisphaeraceae</taxon>
        <taxon>Lentisphaera</taxon>
    </lineage>
</organism>
<keyword evidence="3" id="KW-1185">Reference proteome</keyword>
<evidence type="ECO:0008006" key="4">
    <source>
        <dbReference type="Google" id="ProtNLM"/>
    </source>
</evidence>
<dbReference type="RefSeq" id="WP_274150958.1">
    <property type="nucleotide sequence ID" value="NZ_CP117811.1"/>
</dbReference>
<evidence type="ECO:0000313" key="3">
    <source>
        <dbReference type="Proteomes" id="UP001214250"/>
    </source>
</evidence>
<evidence type="ECO:0000256" key="1">
    <source>
        <dbReference type="SAM" id="SignalP"/>
    </source>
</evidence>
<accession>A0ABY7VVY6</accession>
<dbReference type="SUPFAM" id="SSF53649">
    <property type="entry name" value="Alkaline phosphatase-like"/>
    <property type="match status" value="1"/>
</dbReference>
<protein>
    <recommendedName>
        <fullName evidence="4">Sulfatase N-terminal domain-containing protein</fullName>
    </recommendedName>
</protein>
<dbReference type="Gene3D" id="3.40.720.10">
    <property type="entry name" value="Alkaline Phosphatase, subunit A"/>
    <property type="match status" value="1"/>
</dbReference>
<dbReference type="InterPro" id="IPR017850">
    <property type="entry name" value="Alkaline_phosphatase_core_sf"/>
</dbReference>
<feature type="signal peptide" evidence="1">
    <location>
        <begin position="1"/>
        <end position="18"/>
    </location>
</feature>
<gene>
    <name evidence="2" type="ORF">PQO03_02835</name>
</gene>
<name>A0ABY7VVY6_9BACT</name>
<reference evidence="2 3" key="1">
    <citation type="submission" date="2023-02" db="EMBL/GenBank/DDBJ databases">
        <title>Genome sequence of Lentisphaera profundi SAORIC-696.</title>
        <authorList>
            <person name="Kim e."/>
            <person name="Cho J.-C."/>
            <person name="Choi A."/>
            <person name="Kang I."/>
        </authorList>
    </citation>
    <scope>NUCLEOTIDE SEQUENCE [LARGE SCALE GENOMIC DNA]</scope>
    <source>
        <strain evidence="2 3">SAORIC-696</strain>
    </source>
</reference>
<dbReference type="EMBL" id="CP117811">
    <property type="protein sequence ID" value="WDE96894.1"/>
    <property type="molecule type" value="Genomic_DNA"/>
</dbReference>
<feature type="chain" id="PRO_5047430687" description="Sulfatase N-terminal domain-containing protein" evidence="1">
    <location>
        <begin position="19"/>
        <end position="53"/>
    </location>
</feature>
<keyword evidence="1" id="KW-0732">Signal</keyword>
<dbReference type="Proteomes" id="UP001214250">
    <property type="component" value="Chromosome 1"/>
</dbReference>
<evidence type="ECO:0000313" key="2">
    <source>
        <dbReference type="EMBL" id="WDE96894.1"/>
    </source>
</evidence>